<dbReference type="AlphaFoldDB" id="A0A8T3ARI4"/>
<feature type="compositionally biased region" description="Polar residues" evidence="1">
    <location>
        <begin position="59"/>
        <end position="72"/>
    </location>
</feature>
<accession>A0A8T3ARI4</accession>
<protein>
    <submittedName>
        <fullName evidence="2">Uncharacterized protein</fullName>
    </submittedName>
</protein>
<dbReference type="EMBL" id="JAGYWB010000016">
    <property type="protein sequence ID" value="KAI0496716.1"/>
    <property type="molecule type" value="Genomic_DNA"/>
</dbReference>
<proteinExistence type="predicted"/>
<evidence type="ECO:0000313" key="4">
    <source>
        <dbReference type="Proteomes" id="UP000829196"/>
    </source>
</evidence>
<evidence type="ECO:0000313" key="3">
    <source>
        <dbReference type="EMBL" id="KAI0496716.1"/>
    </source>
</evidence>
<name>A0A8T3ARI4_DENNO</name>
<comment type="caution">
    <text evidence="2">The sequence shown here is derived from an EMBL/GenBank/DDBJ whole genome shotgun (WGS) entry which is preliminary data.</text>
</comment>
<gene>
    <name evidence="2" type="ORF">KFK09_023039</name>
    <name evidence="3" type="ORF">KFK09_023040</name>
</gene>
<reference evidence="2" key="1">
    <citation type="journal article" date="2022" name="Front. Genet.">
        <title>Chromosome-Scale Assembly of the Dendrobium nobile Genome Provides Insights Into the Molecular Mechanism of the Biosynthesis of the Medicinal Active Ingredient of Dendrobium.</title>
        <authorList>
            <person name="Xu Q."/>
            <person name="Niu S.-C."/>
            <person name="Li K.-L."/>
            <person name="Zheng P.-J."/>
            <person name="Zhang X.-J."/>
            <person name="Jia Y."/>
            <person name="Liu Y."/>
            <person name="Niu Y.-X."/>
            <person name="Yu L.-H."/>
            <person name="Chen D.-F."/>
            <person name="Zhang G.-Q."/>
        </authorList>
    </citation>
    <scope>NUCLEOTIDE SEQUENCE</scope>
    <source>
        <tissue evidence="2">Leaf</tissue>
    </source>
</reference>
<evidence type="ECO:0000256" key="1">
    <source>
        <dbReference type="SAM" id="MobiDB-lite"/>
    </source>
</evidence>
<keyword evidence="4" id="KW-1185">Reference proteome</keyword>
<organism evidence="2 4">
    <name type="scientific">Dendrobium nobile</name>
    <name type="common">Orchid</name>
    <dbReference type="NCBI Taxonomy" id="94219"/>
    <lineage>
        <taxon>Eukaryota</taxon>
        <taxon>Viridiplantae</taxon>
        <taxon>Streptophyta</taxon>
        <taxon>Embryophyta</taxon>
        <taxon>Tracheophyta</taxon>
        <taxon>Spermatophyta</taxon>
        <taxon>Magnoliopsida</taxon>
        <taxon>Liliopsida</taxon>
        <taxon>Asparagales</taxon>
        <taxon>Orchidaceae</taxon>
        <taxon>Epidendroideae</taxon>
        <taxon>Malaxideae</taxon>
        <taxon>Dendrobiinae</taxon>
        <taxon>Dendrobium</taxon>
    </lineage>
</organism>
<feature type="region of interest" description="Disordered" evidence="1">
    <location>
        <begin position="59"/>
        <end position="93"/>
    </location>
</feature>
<dbReference type="EMBL" id="JAGYWB010000016">
    <property type="protein sequence ID" value="KAI0496715.1"/>
    <property type="molecule type" value="Genomic_DNA"/>
</dbReference>
<evidence type="ECO:0000313" key="2">
    <source>
        <dbReference type="EMBL" id="KAI0496715.1"/>
    </source>
</evidence>
<dbReference type="Proteomes" id="UP000829196">
    <property type="component" value="Unassembled WGS sequence"/>
</dbReference>
<sequence>MCLQHQNRFHRIRNRTDIRFSDLSSFQISLTLTESHRIQAPYSSLFIAHTDIISIQKKSGQIRNQTKIGQHNGSRRNLHKISCKENLPNSHRT</sequence>